<feature type="transmembrane region" description="Helical" evidence="1">
    <location>
        <begin position="90"/>
        <end position="107"/>
    </location>
</feature>
<name>A0ABN3CEC5_9ACTN</name>
<evidence type="ECO:0000256" key="1">
    <source>
        <dbReference type="SAM" id="Phobius"/>
    </source>
</evidence>
<reference evidence="3 4" key="1">
    <citation type="journal article" date="2019" name="Int. J. Syst. Evol. Microbiol.">
        <title>The Global Catalogue of Microorganisms (GCM) 10K type strain sequencing project: providing services to taxonomists for standard genome sequencing and annotation.</title>
        <authorList>
            <consortium name="The Broad Institute Genomics Platform"/>
            <consortium name="The Broad Institute Genome Sequencing Center for Infectious Disease"/>
            <person name="Wu L."/>
            <person name="Ma J."/>
        </authorList>
    </citation>
    <scope>NUCLEOTIDE SEQUENCE [LARGE SCALE GENOMIC DNA]</scope>
    <source>
        <strain evidence="3 4">JCM 16114</strain>
    </source>
</reference>
<keyword evidence="1" id="KW-1133">Transmembrane helix</keyword>
<evidence type="ECO:0000313" key="4">
    <source>
        <dbReference type="Proteomes" id="UP001499843"/>
    </source>
</evidence>
<keyword evidence="4" id="KW-1185">Reference proteome</keyword>
<evidence type="ECO:0000259" key="2">
    <source>
        <dbReference type="Pfam" id="PF23636"/>
    </source>
</evidence>
<gene>
    <name evidence="3" type="ORF">GCM10009850_031540</name>
</gene>
<keyword evidence="1" id="KW-0472">Membrane</keyword>
<dbReference type="RefSeq" id="WP_344475143.1">
    <property type="nucleotide sequence ID" value="NZ_BAAAQX010000007.1"/>
</dbReference>
<dbReference type="Proteomes" id="UP001499843">
    <property type="component" value="Unassembled WGS sequence"/>
</dbReference>
<accession>A0ABN3CEC5</accession>
<feature type="transmembrane region" description="Helical" evidence="1">
    <location>
        <begin position="20"/>
        <end position="44"/>
    </location>
</feature>
<feature type="domain" description="DUF7144" evidence="2">
    <location>
        <begin position="21"/>
        <end position="133"/>
    </location>
</feature>
<protein>
    <recommendedName>
        <fullName evidence="2">DUF7144 domain-containing protein</fullName>
    </recommendedName>
</protein>
<evidence type="ECO:0000313" key="3">
    <source>
        <dbReference type="EMBL" id="GAA2207696.1"/>
    </source>
</evidence>
<feature type="transmembrane region" description="Helical" evidence="1">
    <location>
        <begin position="65"/>
        <end position="84"/>
    </location>
</feature>
<comment type="caution">
    <text evidence="3">The sequence shown here is derived from an EMBL/GenBank/DDBJ whole genome shotgun (WGS) entry which is preliminary data.</text>
</comment>
<dbReference type="EMBL" id="BAAAQX010000007">
    <property type="protein sequence ID" value="GAA2207696.1"/>
    <property type="molecule type" value="Genomic_DNA"/>
</dbReference>
<sequence>MTDNHTPIRTTPKQEWAVGIAAFAGCVMVMIAIFQVITGIAALVNQDAIYPMTEHRILIADPATWGWVHLSLGVLIGLAGFGVFAGVGPARAIGVVLAALGALANFLDLAERPLWSIALIALYVTVIWALTVFTRPYR</sequence>
<proteinExistence type="predicted"/>
<dbReference type="Pfam" id="PF23636">
    <property type="entry name" value="DUF7144"/>
    <property type="match status" value="1"/>
</dbReference>
<feature type="transmembrane region" description="Helical" evidence="1">
    <location>
        <begin position="114"/>
        <end position="133"/>
    </location>
</feature>
<organism evidence="3 4">
    <name type="scientific">Nonomuraea monospora</name>
    <dbReference type="NCBI Taxonomy" id="568818"/>
    <lineage>
        <taxon>Bacteria</taxon>
        <taxon>Bacillati</taxon>
        <taxon>Actinomycetota</taxon>
        <taxon>Actinomycetes</taxon>
        <taxon>Streptosporangiales</taxon>
        <taxon>Streptosporangiaceae</taxon>
        <taxon>Nonomuraea</taxon>
    </lineage>
</organism>
<keyword evidence="1" id="KW-0812">Transmembrane</keyword>
<dbReference type="InterPro" id="IPR055568">
    <property type="entry name" value="DUF7144"/>
</dbReference>